<feature type="domain" description="Cytidyltransferase-like" evidence="1">
    <location>
        <begin position="10"/>
        <end position="154"/>
    </location>
</feature>
<protein>
    <submittedName>
        <fullName evidence="2">Nicotinate-nucleotide adenylyltransferase</fullName>
    </submittedName>
</protein>
<dbReference type="Pfam" id="PF01467">
    <property type="entry name" value="CTP_transf_like"/>
    <property type="match status" value="1"/>
</dbReference>
<dbReference type="InterPro" id="IPR004821">
    <property type="entry name" value="Cyt_trans-like"/>
</dbReference>
<keyword evidence="2" id="KW-0808">Transferase</keyword>
<dbReference type="AlphaFoldDB" id="A0A832A7A4"/>
<dbReference type="Gene3D" id="3.40.50.620">
    <property type="entry name" value="HUPs"/>
    <property type="match status" value="1"/>
</dbReference>
<dbReference type="GO" id="GO:0016779">
    <property type="term" value="F:nucleotidyltransferase activity"/>
    <property type="evidence" value="ECO:0007669"/>
    <property type="project" value="UniProtKB-KW"/>
</dbReference>
<evidence type="ECO:0000259" key="1">
    <source>
        <dbReference type="Pfam" id="PF01467"/>
    </source>
</evidence>
<gene>
    <name evidence="2" type="ORF">ENS06_12095</name>
</gene>
<organism evidence="2">
    <name type="scientific">Desulfacinum infernum</name>
    <dbReference type="NCBI Taxonomy" id="35837"/>
    <lineage>
        <taxon>Bacteria</taxon>
        <taxon>Pseudomonadati</taxon>
        <taxon>Thermodesulfobacteriota</taxon>
        <taxon>Syntrophobacteria</taxon>
        <taxon>Syntrophobacterales</taxon>
        <taxon>Syntrophobacteraceae</taxon>
        <taxon>Desulfacinum</taxon>
    </lineage>
</organism>
<name>A0A832A7A4_9BACT</name>
<accession>A0A832A7A4</accession>
<dbReference type="SUPFAM" id="SSF52374">
    <property type="entry name" value="Nucleotidylyl transferase"/>
    <property type="match status" value="1"/>
</dbReference>
<dbReference type="InterPro" id="IPR014729">
    <property type="entry name" value="Rossmann-like_a/b/a_fold"/>
</dbReference>
<sequence length="182" mass="21013">MEDTAPVGVIHGRFQILHHDHVRYLLAGKALCRHLVVGITNPEPALSADDETDPTRSDPSANPLTYYERHVMVRRALEAHGVSLQEFTIVPFPVNFPDRYRYYVPLDAVFFLTIYDDWGRKKLRLFQSLGLKTHVLWEKPPHEKGISASDVRRRIREGLPWEHLVPETTAELVTAWKIAERL</sequence>
<proteinExistence type="predicted"/>
<keyword evidence="2" id="KW-0548">Nucleotidyltransferase</keyword>
<evidence type="ECO:0000313" key="2">
    <source>
        <dbReference type="EMBL" id="HFK98044.1"/>
    </source>
</evidence>
<dbReference type="EMBL" id="DSTK01000036">
    <property type="protein sequence ID" value="HFK98044.1"/>
    <property type="molecule type" value="Genomic_DNA"/>
</dbReference>
<reference evidence="2" key="1">
    <citation type="journal article" date="2020" name="mSystems">
        <title>Genome- and Community-Level Interaction Insights into Carbon Utilization and Element Cycling Functions of Hydrothermarchaeota in Hydrothermal Sediment.</title>
        <authorList>
            <person name="Zhou Z."/>
            <person name="Liu Y."/>
            <person name="Xu W."/>
            <person name="Pan J."/>
            <person name="Luo Z.H."/>
            <person name="Li M."/>
        </authorList>
    </citation>
    <scope>NUCLEOTIDE SEQUENCE [LARGE SCALE GENOMIC DNA]</scope>
    <source>
        <strain evidence="2">SpSt-456</strain>
    </source>
</reference>
<comment type="caution">
    <text evidence="2">The sequence shown here is derived from an EMBL/GenBank/DDBJ whole genome shotgun (WGS) entry which is preliminary data.</text>
</comment>